<dbReference type="AlphaFoldDB" id="A0A5C3MTQ2"/>
<evidence type="ECO:0000313" key="2">
    <source>
        <dbReference type="Proteomes" id="UP000305948"/>
    </source>
</evidence>
<keyword evidence="2" id="KW-1185">Reference proteome</keyword>
<organism evidence="1 2">
    <name type="scientific">Heliocybe sulcata</name>
    <dbReference type="NCBI Taxonomy" id="5364"/>
    <lineage>
        <taxon>Eukaryota</taxon>
        <taxon>Fungi</taxon>
        <taxon>Dikarya</taxon>
        <taxon>Basidiomycota</taxon>
        <taxon>Agaricomycotina</taxon>
        <taxon>Agaricomycetes</taxon>
        <taxon>Gloeophyllales</taxon>
        <taxon>Gloeophyllaceae</taxon>
        <taxon>Heliocybe</taxon>
    </lineage>
</organism>
<dbReference type="STRING" id="5364.A0A5C3MTQ2"/>
<dbReference type="Proteomes" id="UP000305948">
    <property type="component" value="Unassembled WGS sequence"/>
</dbReference>
<gene>
    <name evidence="1" type="ORF">OE88DRAFT_1664242</name>
</gene>
<sequence length="228" mass="25740">MDLMAPVRPRRQQIASATTEFLRDIHSHLPDDPTHVSRNIQIVTLLSEHDGTLRHAFLSENCVSVVTKLLVKLTARHPSEISEEVDRHGAAVQAALWNLYLMLNYGDTTAWMIQALDAKLLLALLRCEPWLPYLAGNEEDCFYWLLTDKLPGYTVYRSVLLVMASSWTSIVQSQMHLNRFSNDSVWTDSWGVFVSRLRSQLELLSSAPQPRSAVRKEPVAISTNAVGV</sequence>
<accession>A0A5C3MTQ2</accession>
<dbReference type="OrthoDB" id="3040823at2759"/>
<proteinExistence type="predicted"/>
<name>A0A5C3MTQ2_9AGAM</name>
<evidence type="ECO:0000313" key="1">
    <source>
        <dbReference type="EMBL" id="TFK48440.1"/>
    </source>
</evidence>
<dbReference type="EMBL" id="ML213519">
    <property type="protein sequence ID" value="TFK48440.1"/>
    <property type="molecule type" value="Genomic_DNA"/>
</dbReference>
<protein>
    <submittedName>
        <fullName evidence="1">Uncharacterized protein</fullName>
    </submittedName>
</protein>
<reference evidence="1 2" key="1">
    <citation type="journal article" date="2019" name="Nat. Ecol. Evol.">
        <title>Megaphylogeny resolves global patterns of mushroom evolution.</title>
        <authorList>
            <person name="Varga T."/>
            <person name="Krizsan K."/>
            <person name="Foldi C."/>
            <person name="Dima B."/>
            <person name="Sanchez-Garcia M."/>
            <person name="Sanchez-Ramirez S."/>
            <person name="Szollosi G.J."/>
            <person name="Szarkandi J.G."/>
            <person name="Papp V."/>
            <person name="Albert L."/>
            <person name="Andreopoulos W."/>
            <person name="Angelini C."/>
            <person name="Antonin V."/>
            <person name="Barry K.W."/>
            <person name="Bougher N.L."/>
            <person name="Buchanan P."/>
            <person name="Buyck B."/>
            <person name="Bense V."/>
            <person name="Catcheside P."/>
            <person name="Chovatia M."/>
            <person name="Cooper J."/>
            <person name="Damon W."/>
            <person name="Desjardin D."/>
            <person name="Finy P."/>
            <person name="Geml J."/>
            <person name="Haridas S."/>
            <person name="Hughes K."/>
            <person name="Justo A."/>
            <person name="Karasinski D."/>
            <person name="Kautmanova I."/>
            <person name="Kiss B."/>
            <person name="Kocsube S."/>
            <person name="Kotiranta H."/>
            <person name="LaButti K.M."/>
            <person name="Lechner B.E."/>
            <person name="Liimatainen K."/>
            <person name="Lipzen A."/>
            <person name="Lukacs Z."/>
            <person name="Mihaltcheva S."/>
            <person name="Morgado L.N."/>
            <person name="Niskanen T."/>
            <person name="Noordeloos M.E."/>
            <person name="Ohm R.A."/>
            <person name="Ortiz-Santana B."/>
            <person name="Ovrebo C."/>
            <person name="Racz N."/>
            <person name="Riley R."/>
            <person name="Savchenko A."/>
            <person name="Shiryaev A."/>
            <person name="Soop K."/>
            <person name="Spirin V."/>
            <person name="Szebenyi C."/>
            <person name="Tomsovsky M."/>
            <person name="Tulloss R.E."/>
            <person name="Uehling J."/>
            <person name="Grigoriev I.V."/>
            <person name="Vagvolgyi C."/>
            <person name="Papp T."/>
            <person name="Martin F.M."/>
            <person name="Miettinen O."/>
            <person name="Hibbett D.S."/>
            <person name="Nagy L.G."/>
        </authorList>
    </citation>
    <scope>NUCLEOTIDE SEQUENCE [LARGE SCALE GENOMIC DNA]</scope>
    <source>
        <strain evidence="1 2">OMC1185</strain>
    </source>
</reference>